<comment type="similarity">
    <text evidence="8">Belongs to the dTDP-4-dehydrorhamnose 3,5-epimerase family.</text>
</comment>
<dbReference type="NCBIfam" id="TIGR01221">
    <property type="entry name" value="rmlC"/>
    <property type="match status" value="1"/>
</dbReference>
<evidence type="ECO:0000256" key="3">
    <source>
        <dbReference type="ARBA" id="ARBA00012098"/>
    </source>
</evidence>
<comment type="subunit">
    <text evidence="8">Homodimer.</text>
</comment>
<dbReference type="PANTHER" id="PTHR21047:SF2">
    <property type="entry name" value="THYMIDINE DIPHOSPHO-4-KETO-RHAMNOSE 3,5-EPIMERASE"/>
    <property type="match status" value="1"/>
</dbReference>
<evidence type="ECO:0000256" key="5">
    <source>
        <dbReference type="PIRSR" id="PIRSR600888-1"/>
    </source>
</evidence>
<evidence type="ECO:0000256" key="4">
    <source>
        <dbReference type="ARBA" id="ARBA00019595"/>
    </source>
</evidence>
<dbReference type="GO" id="GO:0008830">
    <property type="term" value="F:dTDP-4-dehydrorhamnose 3,5-epimerase activity"/>
    <property type="evidence" value="ECO:0007669"/>
    <property type="project" value="UniProtKB-UniRule"/>
</dbReference>
<feature type="binding site" evidence="6">
    <location>
        <begin position="47"/>
        <end position="49"/>
    </location>
    <ligand>
        <name>substrate</name>
    </ligand>
</feature>
<feature type="binding site" evidence="6">
    <location>
        <position position="143"/>
    </location>
    <ligand>
        <name>substrate</name>
    </ligand>
</feature>
<feature type="binding site" evidence="6">
    <location>
        <position position="59"/>
    </location>
    <ligand>
        <name>substrate</name>
    </ligand>
</feature>
<dbReference type="CDD" id="cd00438">
    <property type="entry name" value="cupin_RmlC"/>
    <property type="match status" value="1"/>
</dbReference>
<evidence type="ECO:0000313" key="9">
    <source>
        <dbReference type="EMBL" id="CAA6824486.1"/>
    </source>
</evidence>
<comment type="pathway">
    <text evidence="8">Carbohydrate biosynthesis; dTDP-L-rhamnose biosynthesis.</text>
</comment>
<reference evidence="9" key="1">
    <citation type="submission" date="2020-01" db="EMBL/GenBank/DDBJ databases">
        <authorList>
            <person name="Meier V. D."/>
            <person name="Meier V D."/>
        </authorList>
    </citation>
    <scope>NUCLEOTIDE SEQUENCE</scope>
    <source>
        <strain evidence="9">HLG_WM_MAG_05</strain>
    </source>
</reference>
<keyword evidence="8 9" id="KW-0413">Isomerase</keyword>
<evidence type="ECO:0000256" key="1">
    <source>
        <dbReference type="ARBA" id="ARBA00001298"/>
    </source>
</evidence>
<dbReference type="InterPro" id="IPR000888">
    <property type="entry name" value="RmlC-like"/>
</dbReference>
<dbReference type="EC" id="5.1.3.13" evidence="3 8"/>
<feature type="binding site" evidence="6">
    <location>
        <position position="72"/>
    </location>
    <ligand>
        <name>substrate</name>
    </ligand>
</feature>
<dbReference type="Pfam" id="PF00908">
    <property type="entry name" value="dTDP_sugar_isom"/>
    <property type="match status" value="1"/>
</dbReference>
<protein>
    <recommendedName>
        <fullName evidence="4 8">dTDP-4-dehydrorhamnose 3,5-epimerase</fullName>
        <ecNumber evidence="3 8">5.1.3.13</ecNumber>
    </recommendedName>
    <alternativeName>
        <fullName evidence="8">Thymidine diphospho-4-keto-rhamnose 3,5-epimerase</fullName>
    </alternativeName>
</protein>
<feature type="binding site" evidence="6">
    <location>
        <position position="23"/>
    </location>
    <ligand>
        <name>substrate</name>
    </ligand>
</feature>
<evidence type="ECO:0000256" key="8">
    <source>
        <dbReference type="RuleBase" id="RU364069"/>
    </source>
</evidence>
<proteinExistence type="inferred from homology"/>
<sequence length="191" mass="22305">MKFIKTKIPDLIICEPIIHEDDRGYFIETFRADKLEQLLGYKVSFCQDNESKSSKGVLRGLHYQLNPFPQTKLVRVIQGSVLDVTVDIREGSPTFGQHVAVELNDKNKRQLLIPIGFAHGFLVLEDDTIFSYKVDNYYNPEYDRGIAFDDENLNINWLLNKHELKISAKDRQQPKLSETRDLFQYNVNFYE</sequence>
<dbReference type="GO" id="GO:0005829">
    <property type="term" value="C:cytosol"/>
    <property type="evidence" value="ECO:0007669"/>
    <property type="project" value="TreeGrafter"/>
</dbReference>
<evidence type="ECO:0000256" key="7">
    <source>
        <dbReference type="PIRSR" id="PIRSR600888-3"/>
    </source>
</evidence>
<feature type="site" description="Participates in a stacking interaction with the thymidine ring of dTDP-4-oxo-6-deoxyglucose" evidence="7">
    <location>
        <position position="138"/>
    </location>
</feature>
<evidence type="ECO:0000256" key="2">
    <source>
        <dbReference type="ARBA" id="ARBA00001997"/>
    </source>
</evidence>
<feature type="active site" description="Proton acceptor" evidence="5">
    <location>
        <position position="62"/>
    </location>
</feature>
<dbReference type="UniPathway" id="UPA00124"/>
<dbReference type="SUPFAM" id="SSF51182">
    <property type="entry name" value="RmlC-like cupins"/>
    <property type="match status" value="1"/>
</dbReference>
<dbReference type="GO" id="GO:0000271">
    <property type="term" value="P:polysaccharide biosynthetic process"/>
    <property type="evidence" value="ECO:0007669"/>
    <property type="project" value="TreeGrafter"/>
</dbReference>
<dbReference type="Gene3D" id="2.60.120.10">
    <property type="entry name" value="Jelly Rolls"/>
    <property type="match status" value="1"/>
</dbReference>
<dbReference type="InterPro" id="IPR014710">
    <property type="entry name" value="RmlC-like_jellyroll"/>
</dbReference>
<comment type="function">
    <text evidence="2 8">Catalyzes the epimerization of the C3' and C5'positions of dTDP-6-deoxy-D-xylo-4-hexulose, forming dTDP-6-deoxy-L-lyxo-4-hexulose.</text>
</comment>
<dbReference type="InterPro" id="IPR011051">
    <property type="entry name" value="RmlC_Cupin_sf"/>
</dbReference>
<dbReference type="EMBL" id="CACVAU010000075">
    <property type="protein sequence ID" value="CAA6824486.1"/>
    <property type="molecule type" value="Genomic_DNA"/>
</dbReference>
<gene>
    <name evidence="9" type="ORF">HELGO_WM20582</name>
</gene>
<dbReference type="PANTHER" id="PTHR21047">
    <property type="entry name" value="DTDP-6-DEOXY-D-GLUCOSE-3,5 EPIMERASE"/>
    <property type="match status" value="1"/>
</dbReference>
<feature type="binding site" evidence="6">
    <location>
        <position position="28"/>
    </location>
    <ligand>
        <name>substrate</name>
    </ligand>
</feature>
<comment type="catalytic activity">
    <reaction evidence="1 8">
        <text>dTDP-4-dehydro-6-deoxy-alpha-D-glucose = dTDP-4-dehydro-beta-L-rhamnose</text>
        <dbReference type="Rhea" id="RHEA:16969"/>
        <dbReference type="ChEBI" id="CHEBI:57649"/>
        <dbReference type="ChEBI" id="CHEBI:62830"/>
        <dbReference type="EC" id="5.1.3.13"/>
    </reaction>
</comment>
<feature type="binding site" evidence="6">
    <location>
        <position position="165"/>
    </location>
    <ligand>
        <name>substrate</name>
    </ligand>
</feature>
<name>A0A6S6UA35_9BACT</name>
<dbReference type="GO" id="GO:0019305">
    <property type="term" value="P:dTDP-rhamnose biosynthetic process"/>
    <property type="evidence" value="ECO:0007669"/>
    <property type="project" value="UniProtKB-UniRule"/>
</dbReference>
<accession>A0A6S6UA35</accession>
<dbReference type="AlphaFoldDB" id="A0A6S6UA35"/>
<organism evidence="9">
    <name type="scientific">uncultured Sulfurovum sp</name>
    <dbReference type="NCBI Taxonomy" id="269237"/>
    <lineage>
        <taxon>Bacteria</taxon>
        <taxon>Pseudomonadati</taxon>
        <taxon>Campylobacterota</taxon>
        <taxon>Epsilonproteobacteria</taxon>
        <taxon>Campylobacterales</taxon>
        <taxon>Sulfurovaceae</taxon>
        <taxon>Sulfurovum</taxon>
        <taxon>environmental samples</taxon>
    </lineage>
</organism>
<feature type="active site" description="Proton donor" evidence="5">
    <location>
        <position position="132"/>
    </location>
</feature>
<evidence type="ECO:0000256" key="6">
    <source>
        <dbReference type="PIRSR" id="PIRSR600888-2"/>
    </source>
</evidence>
<feature type="binding site" evidence="6">
    <location>
        <position position="119"/>
    </location>
    <ligand>
        <name>substrate</name>
    </ligand>
</feature>